<dbReference type="OrthoDB" id="2152029at2759"/>
<sequence length="233" mass="24742">MKFTLASLLTLALAFSASASPVPDETITFIDGGGVTRTFVVPGPTVTRTLPPFNSDVERGLLANPLEAEASRNVSGVAPGSIELEHLPGMLSCLPKTYFVVGGVEQTLDAMVVLKKCLVEDIGKDNVSRFEAPEGTHDYLALAFHEPERTDVFKEIGSSQTSWVPYPTMRNALAHLGGSEGLRVPVDLKIGSHGINAFQISSSKPPACAEPAIDLVLISTPVHLHAPSTRPGF</sequence>
<dbReference type="EMBL" id="NHYE01000578">
    <property type="protein sequence ID" value="PPR04734.1"/>
    <property type="molecule type" value="Genomic_DNA"/>
</dbReference>
<keyword evidence="3" id="KW-1185">Reference proteome</keyword>
<protein>
    <submittedName>
        <fullName evidence="2">Uncharacterized protein</fullName>
    </submittedName>
</protein>
<reference evidence="2 3" key="1">
    <citation type="journal article" date="2018" name="Evol. Lett.">
        <title>Horizontal gene cluster transfer increased hallucinogenic mushroom diversity.</title>
        <authorList>
            <person name="Reynolds H.T."/>
            <person name="Vijayakumar V."/>
            <person name="Gluck-Thaler E."/>
            <person name="Korotkin H.B."/>
            <person name="Matheny P.B."/>
            <person name="Slot J.C."/>
        </authorList>
    </citation>
    <scope>NUCLEOTIDE SEQUENCE [LARGE SCALE GENOMIC DNA]</scope>
    <source>
        <strain evidence="2 3">SRW20</strain>
    </source>
</reference>
<evidence type="ECO:0000256" key="1">
    <source>
        <dbReference type="SAM" id="SignalP"/>
    </source>
</evidence>
<evidence type="ECO:0000313" key="2">
    <source>
        <dbReference type="EMBL" id="PPR04734.1"/>
    </source>
</evidence>
<proteinExistence type="predicted"/>
<feature type="chain" id="PRO_5019352338" evidence="1">
    <location>
        <begin position="20"/>
        <end position="233"/>
    </location>
</feature>
<organism evidence="2 3">
    <name type="scientific">Gymnopilus dilepis</name>
    <dbReference type="NCBI Taxonomy" id="231916"/>
    <lineage>
        <taxon>Eukaryota</taxon>
        <taxon>Fungi</taxon>
        <taxon>Dikarya</taxon>
        <taxon>Basidiomycota</taxon>
        <taxon>Agaricomycotina</taxon>
        <taxon>Agaricomycetes</taxon>
        <taxon>Agaricomycetidae</taxon>
        <taxon>Agaricales</taxon>
        <taxon>Agaricineae</taxon>
        <taxon>Hymenogastraceae</taxon>
        <taxon>Gymnopilus</taxon>
    </lineage>
</organism>
<dbReference type="STRING" id="231916.A0A409YP91"/>
<dbReference type="Proteomes" id="UP000284706">
    <property type="component" value="Unassembled WGS sequence"/>
</dbReference>
<accession>A0A409YP91</accession>
<dbReference type="AlphaFoldDB" id="A0A409YP91"/>
<name>A0A409YP91_9AGAR</name>
<dbReference type="InParanoid" id="A0A409YP91"/>
<keyword evidence="1" id="KW-0732">Signal</keyword>
<feature type="signal peptide" evidence="1">
    <location>
        <begin position="1"/>
        <end position="19"/>
    </location>
</feature>
<comment type="caution">
    <text evidence="2">The sequence shown here is derived from an EMBL/GenBank/DDBJ whole genome shotgun (WGS) entry which is preliminary data.</text>
</comment>
<evidence type="ECO:0000313" key="3">
    <source>
        <dbReference type="Proteomes" id="UP000284706"/>
    </source>
</evidence>
<gene>
    <name evidence="2" type="ORF">CVT26_012869</name>
</gene>